<accession>A0A8J8MA93</accession>
<proteinExistence type="predicted"/>
<keyword evidence="1" id="KW-0732">Signal</keyword>
<evidence type="ECO:0000256" key="1">
    <source>
        <dbReference type="SAM" id="SignalP"/>
    </source>
</evidence>
<dbReference type="SUPFAM" id="SSF89260">
    <property type="entry name" value="Collagen-binding domain"/>
    <property type="match status" value="2"/>
</dbReference>
<dbReference type="RefSeq" id="WP_212693276.1">
    <property type="nucleotide sequence ID" value="NZ_CP058561.1"/>
</dbReference>
<feature type="chain" id="PRO_5035256052" evidence="1">
    <location>
        <begin position="30"/>
        <end position="274"/>
    </location>
</feature>
<organism evidence="2 3">
    <name type="scientific">Vallitalea guaymasensis</name>
    <dbReference type="NCBI Taxonomy" id="1185412"/>
    <lineage>
        <taxon>Bacteria</taxon>
        <taxon>Bacillati</taxon>
        <taxon>Bacillota</taxon>
        <taxon>Clostridia</taxon>
        <taxon>Lachnospirales</taxon>
        <taxon>Vallitaleaceae</taxon>
        <taxon>Vallitalea</taxon>
    </lineage>
</organism>
<sequence length="274" mass="31279">MMKTKLKNKISLCLAMLLVVISCNFNVYAAGEQITGQEKESNNTWDTANVITLGTPIEGTVSSSNDIDYFSYTPDETKKITYIFIDNNNTTYNLYILDKTDNNKIVDYATTSGVYQKEFKFQYNHEYIMKVSSNSGSNLPYQLAVYGERIKESVWISGQEVEFNGDLECANILKNPTALVMGKFTNSEDHDYFRFTPDKSGTTKLAFHPFNSGNYFIFLYDAIRQNYIYEGNISCDGQSSHIIQYDAVKDGLYYVAIVSTDSSTNNRQYYIQNY</sequence>
<protein>
    <submittedName>
        <fullName evidence="2">Uncharacterized protein</fullName>
    </submittedName>
</protein>
<dbReference type="EMBL" id="CP058561">
    <property type="protein sequence ID" value="QUH29149.1"/>
    <property type="molecule type" value="Genomic_DNA"/>
</dbReference>
<reference evidence="2 3" key="1">
    <citation type="submission" date="2020-07" db="EMBL/GenBank/DDBJ databases">
        <title>Vallitalea guaymasensis genome.</title>
        <authorList>
            <person name="Postec A."/>
        </authorList>
    </citation>
    <scope>NUCLEOTIDE SEQUENCE [LARGE SCALE GENOMIC DNA]</scope>
    <source>
        <strain evidence="2 3">Ra1766G1</strain>
    </source>
</reference>
<evidence type="ECO:0000313" key="3">
    <source>
        <dbReference type="Proteomes" id="UP000677305"/>
    </source>
</evidence>
<feature type="signal peptide" evidence="1">
    <location>
        <begin position="1"/>
        <end position="29"/>
    </location>
</feature>
<dbReference type="PROSITE" id="PS51257">
    <property type="entry name" value="PROKAR_LIPOPROTEIN"/>
    <property type="match status" value="1"/>
</dbReference>
<dbReference type="AlphaFoldDB" id="A0A8J8MA93"/>
<dbReference type="KEGG" id="vgu:HYG85_09520"/>
<gene>
    <name evidence="2" type="ORF">HYG85_09520</name>
</gene>
<dbReference type="Proteomes" id="UP000677305">
    <property type="component" value="Chromosome"/>
</dbReference>
<keyword evidence="3" id="KW-1185">Reference proteome</keyword>
<evidence type="ECO:0000313" key="2">
    <source>
        <dbReference type="EMBL" id="QUH29149.1"/>
    </source>
</evidence>
<name>A0A8J8MA93_9FIRM</name>
<dbReference type="Gene3D" id="2.60.120.380">
    <property type="match status" value="2"/>
</dbReference>